<evidence type="ECO:0000313" key="3">
    <source>
        <dbReference type="Proteomes" id="UP000191691"/>
    </source>
</evidence>
<keyword evidence="1" id="KW-0472">Membrane</keyword>
<sequence>MKGKVGGVRFACWTAVISSLKFAAVGTSDSASGDKIMNNRLLQTIPAAVTPVALSAGVPESFVPQLIANLTRTNPVGESIPGLTAGDVPLIQSAYQLGNSQAYSTAFLSTLGFGGVALILCFLIGDVDESNGEYVAALIQHGDGSDPQTEKA</sequence>
<gene>
    <name evidence="2" type="ORF">PENNAL_c0011G08826</name>
</gene>
<evidence type="ECO:0000256" key="1">
    <source>
        <dbReference type="SAM" id="Phobius"/>
    </source>
</evidence>
<dbReference type="AlphaFoldDB" id="A0A1V6YTH9"/>
<proteinExistence type="predicted"/>
<accession>A0A1V6YTH9</accession>
<feature type="transmembrane region" description="Helical" evidence="1">
    <location>
        <begin position="102"/>
        <end position="125"/>
    </location>
</feature>
<dbReference type="EMBL" id="MOOB01000011">
    <property type="protein sequence ID" value="OQE90779.1"/>
    <property type="molecule type" value="Genomic_DNA"/>
</dbReference>
<keyword evidence="1" id="KW-1133">Transmembrane helix</keyword>
<keyword evidence="3" id="KW-1185">Reference proteome</keyword>
<organism evidence="2 3">
    <name type="scientific">Penicillium nalgiovense</name>
    <dbReference type="NCBI Taxonomy" id="60175"/>
    <lineage>
        <taxon>Eukaryota</taxon>
        <taxon>Fungi</taxon>
        <taxon>Dikarya</taxon>
        <taxon>Ascomycota</taxon>
        <taxon>Pezizomycotina</taxon>
        <taxon>Eurotiomycetes</taxon>
        <taxon>Eurotiomycetidae</taxon>
        <taxon>Eurotiales</taxon>
        <taxon>Aspergillaceae</taxon>
        <taxon>Penicillium</taxon>
    </lineage>
</organism>
<evidence type="ECO:0000313" key="2">
    <source>
        <dbReference type="EMBL" id="OQE90779.1"/>
    </source>
</evidence>
<keyword evidence="1" id="KW-0812">Transmembrane</keyword>
<protein>
    <recommendedName>
        <fullName evidence="4">Major facilitator superfamily (MFS) profile domain-containing protein</fullName>
    </recommendedName>
</protein>
<comment type="caution">
    <text evidence="2">The sequence shown here is derived from an EMBL/GenBank/DDBJ whole genome shotgun (WGS) entry which is preliminary data.</text>
</comment>
<reference evidence="3" key="1">
    <citation type="journal article" date="2017" name="Nat. Microbiol.">
        <title>Global analysis of biosynthetic gene clusters reveals vast potential of secondary metabolite production in Penicillium species.</title>
        <authorList>
            <person name="Nielsen J.C."/>
            <person name="Grijseels S."/>
            <person name="Prigent S."/>
            <person name="Ji B."/>
            <person name="Dainat J."/>
            <person name="Nielsen K.F."/>
            <person name="Frisvad J.C."/>
            <person name="Workman M."/>
            <person name="Nielsen J."/>
        </authorList>
    </citation>
    <scope>NUCLEOTIDE SEQUENCE [LARGE SCALE GENOMIC DNA]</scope>
    <source>
        <strain evidence="3">IBT 13039</strain>
    </source>
</reference>
<dbReference type="Proteomes" id="UP000191691">
    <property type="component" value="Unassembled WGS sequence"/>
</dbReference>
<evidence type="ECO:0008006" key="4">
    <source>
        <dbReference type="Google" id="ProtNLM"/>
    </source>
</evidence>
<name>A0A1V6YTH9_PENNA</name>